<evidence type="ECO:0000313" key="1">
    <source>
        <dbReference type="EMBL" id="ASF45063.1"/>
    </source>
</evidence>
<name>A0A1Z4BUY6_9GAMM</name>
<sequence length="77" mass="8131">MLAIIMALLSVTPTFGKVRFGERERIEAGGLPALKNTARSGIHGGEHPRILSKNPYLAKGLDLLGSGKSTLNGQVFG</sequence>
<dbReference type="KEGG" id="mpsy:CEK71_02725"/>
<reference evidence="1 2" key="1">
    <citation type="submission" date="2017-06" db="EMBL/GenBank/DDBJ databases">
        <title>Genome Sequencing of the methanotroph Methylovulum psychrotolerants str. HV10-M2 isolated from a high-altitude environment.</title>
        <authorList>
            <person name="Mateos-Rivera A."/>
        </authorList>
    </citation>
    <scope>NUCLEOTIDE SEQUENCE [LARGE SCALE GENOMIC DNA]</scope>
    <source>
        <strain evidence="1 2">HV10_M2</strain>
    </source>
</reference>
<dbReference type="Proteomes" id="UP000197019">
    <property type="component" value="Chromosome"/>
</dbReference>
<proteinExistence type="predicted"/>
<protein>
    <submittedName>
        <fullName evidence="1">Uncharacterized protein</fullName>
    </submittedName>
</protein>
<gene>
    <name evidence="1" type="ORF">CEK71_02725</name>
</gene>
<dbReference type="AlphaFoldDB" id="A0A1Z4BUY6"/>
<evidence type="ECO:0000313" key="2">
    <source>
        <dbReference type="Proteomes" id="UP000197019"/>
    </source>
</evidence>
<accession>A0A1Z4BUY6</accession>
<keyword evidence="2" id="KW-1185">Reference proteome</keyword>
<organism evidence="1 2">
    <name type="scientific">Methylovulum psychrotolerans</name>
    <dbReference type="NCBI Taxonomy" id="1704499"/>
    <lineage>
        <taxon>Bacteria</taxon>
        <taxon>Pseudomonadati</taxon>
        <taxon>Pseudomonadota</taxon>
        <taxon>Gammaproteobacteria</taxon>
        <taxon>Methylococcales</taxon>
        <taxon>Methylococcaceae</taxon>
        <taxon>Methylovulum</taxon>
    </lineage>
</organism>
<dbReference type="EMBL" id="CP022129">
    <property type="protein sequence ID" value="ASF45063.1"/>
    <property type="molecule type" value="Genomic_DNA"/>
</dbReference>